<organism evidence="8 9">
    <name type="scientific">Candidatus Aphodocola excrementigallinarum</name>
    <dbReference type="NCBI Taxonomy" id="2840670"/>
    <lineage>
        <taxon>Bacteria</taxon>
        <taxon>Bacillati</taxon>
        <taxon>Bacillota</taxon>
        <taxon>Bacilli</taxon>
        <taxon>Candidatus Aphodocola</taxon>
    </lineage>
</organism>
<dbReference type="EMBL" id="DVMT01000028">
    <property type="protein sequence ID" value="HIU40190.1"/>
    <property type="molecule type" value="Genomic_DNA"/>
</dbReference>
<reference evidence="8" key="2">
    <citation type="journal article" date="2021" name="PeerJ">
        <title>Extensive microbial diversity within the chicken gut microbiome revealed by metagenomics and culture.</title>
        <authorList>
            <person name="Gilroy R."/>
            <person name="Ravi A."/>
            <person name="Getino M."/>
            <person name="Pursley I."/>
            <person name="Horton D.L."/>
            <person name="Alikhan N.F."/>
            <person name="Baker D."/>
            <person name="Gharbi K."/>
            <person name="Hall N."/>
            <person name="Watson M."/>
            <person name="Adriaenssens E.M."/>
            <person name="Foster-Nyarko E."/>
            <person name="Jarju S."/>
            <person name="Secka A."/>
            <person name="Antonio M."/>
            <person name="Oren A."/>
            <person name="Chaudhuri R.R."/>
            <person name="La Ragione R."/>
            <person name="Hildebrand F."/>
            <person name="Pallen M.J."/>
        </authorList>
    </citation>
    <scope>NUCLEOTIDE SEQUENCE</scope>
    <source>
        <strain evidence="8">CHK193-30670</strain>
    </source>
</reference>
<comment type="function">
    <text evidence="5 7">This protein is one of the early assembly proteins of the 50S ribosomal subunit, although it is not seen to bind rRNA by itself. It is important during the early stages of 50S assembly.</text>
</comment>
<evidence type="ECO:0000256" key="3">
    <source>
        <dbReference type="ARBA" id="ARBA00023274"/>
    </source>
</evidence>
<sequence length="142" mass="16223">MTTFMANAANIERKWYVIDAKGKPLGRVASKAASMLRGKHKATYTPHVDCGDNIIIINAKEVVLTGDKLNKKIYYNHSRYTGGLRERTAKEMREKYPVEMVERAVKGMLPKGRLGRQMYKKLFVYEGADHKHQAQKPEIVEV</sequence>
<comment type="caution">
    <text evidence="8">The sequence shown here is derived from an EMBL/GenBank/DDBJ whole genome shotgun (WGS) entry which is preliminary data.</text>
</comment>
<dbReference type="SUPFAM" id="SSF52161">
    <property type="entry name" value="Ribosomal protein L13"/>
    <property type="match status" value="1"/>
</dbReference>
<dbReference type="InterPro" id="IPR005822">
    <property type="entry name" value="Ribosomal_uL13"/>
</dbReference>
<evidence type="ECO:0000256" key="7">
    <source>
        <dbReference type="RuleBase" id="RU003878"/>
    </source>
</evidence>
<dbReference type="Gene3D" id="3.90.1180.10">
    <property type="entry name" value="Ribosomal protein L13"/>
    <property type="match status" value="1"/>
</dbReference>
<keyword evidence="3 5" id="KW-0687">Ribonucleoprotein</keyword>
<dbReference type="Pfam" id="PF00572">
    <property type="entry name" value="Ribosomal_L13"/>
    <property type="match status" value="1"/>
</dbReference>
<evidence type="ECO:0000256" key="1">
    <source>
        <dbReference type="ARBA" id="ARBA00006227"/>
    </source>
</evidence>
<name>A0A9D1IM63_9FIRM</name>
<dbReference type="InterPro" id="IPR023563">
    <property type="entry name" value="Ribosomal_uL13_CS"/>
</dbReference>
<dbReference type="InterPro" id="IPR005823">
    <property type="entry name" value="Ribosomal_uL13_bac-type"/>
</dbReference>
<dbReference type="FunFam" id="3.90.1180.10:FF:000001">
    <property type="entry name" value="50S ribosomal protein L13"/>
    <property type="match status" value="1"/>
</dbReference>
<protein>
    <recommendedName>
        <fullName evidence="4 5">Large ribosomal subunit protein uL13</fullName>
    </recommendedName>
</protein>
<dbReference type="NCBIfam" id="TIGR01066">
    <property type="entry name" value="rplM_bact"/>
    <property type="match status" value="1"/>
</dbReference>
<evidence type="ECO:0000256" key="5">
    <source>
        <dbReference type="HAMAP-Rule" id="MF_01366"/>
    </source>
</evidence>
<accession>A0A9D1IM63</accession>
<dbReference type="PROSITE" id="PS00783">
    <property type="entry name" value="RIBOSOMAL_L13"/>
    <property type="match status" value="1"/>
</dbReference>
<dbReference type="GO" id="GO:0017148">
    <property type="term" value="P:negative regulation of translation"/>
    <property type="evidence" value="ECO:0007669"/>
    <property type="project" value="TreeGrafter"/>
</dbReference>
<dbReference type="GO" id="GO:0006412">
    <property type="term" value="P:translation"/>
    <property type="evidence" value="ECO:0007669"/>
    <property type="project" value="UniProtKB-UniRule"/>
</dbReference>
<evidence type="ECO:0000256" key="2">
    <source>
        <dbReference type="ARBA" id="ARBA00022980"/>
    </source>
</evidence>
<dbReference type="GO" id="GO:0022625">
    <property type="term" value="C:cytosolic large ribosomal subunit"/>
    <property type="evidence" value="ECO:0007669"/>
    <property type="project" value="TreeGrafter"/>
</dbReference>
<dbReference type="GO" id="GO:0003735">
    <property type="term" value="F:structural constituent of ribosome"/>
    <property type="evidence" value="ECO:0007669"/>
    <property type="project" value="InterPro"/>
</dbReference>
<dbReference type="AlphaFoldDB" id="A0A9D1IM63"/>
<proteinExistence type="inferred from homology"/>
<dbReference type="PIRSF" id="PIRSF002181">
    <property type="entry name" value="Ribosomal_L13"/>
    <property type="match status" value="1"/>
</dbReference>
<dbReference type="HAMAP" id="MF_01366">
    <property type="entry name" value="Ribosomal_uL13"/>
    <property type="match status" value="1"/>
</dbReference>
<comment type="subunit">
    <text evidence="5">Part of the 50S ribosomal subunit.</text>
</comment>
<dbReference type="InterPro" id="IPR036899">
    <property type="entry name" value="Ribosomal_uL13_sf"/>
</dbReference>
<dbReference type="Proteomes" id="UP000824074">
    <property type="component" value="Unassembled WGS sequence"/>
</dbReference>
<evidence type="ECO:0000313" key="8">
    <source>
        <dbReference type="EMBL" id="HIU40190.1"/>
    </source>
</evidence>
<evidence type="ECO:0000256" key="4">
    <source>
        <dbReference type="ARBA" id="ARBA00035201"/>
    </source>
</evidence>
<dbReference type="CDD" id="cd00392">
    <property type="entry name" value="Ribosomal_L13"/>
    <property type="match status" value="1"/>
</dbReference>
<keyword evidence="2 5" id="KW-0689">Ribosomal protein</keyword>
<gene>
    <name evidence="5 7 8" type="primary">rplM</name>
    <name evidence="8" type="ORF">IAB68_02675</name>
</gene>
<dbReference type="PANTHER" id="PTHR11545">
    <property type="entry name" value="RIBOSOMAL PROTEIN L13"/>
    <property type="match status" value="1"/>
</dbReference>
<dbReference type="PANTHER" id="PTHR11545:SF2">
    <property type="entry name" value="LARGE RIBOSOMAL SUBUNIT PROTEIN UL13M"/>
    <property type="match status" value="1"/>
</dbReference>
<dbReference type="GO" id="GO:0003729">
    <property type="term" value="F:mRNA binding"/>
    <property type="evidence" value="ECO:0007669"/>
    <property type="project" value="TreeGrafter"/>
</dbReference>
<evidence type="ECO:0000313" key="9">
    <source>
        <dbReference type="Proteomes" id="UP000824074"/>
    </source>
</evidence>
<evidence type="ECO:0000256" key="6">
    <source>
        <dbReference type="RuleBase" id="RU003877"/>
    </source>
</evidence>
<reference evidence="8" key="1">
    <citation type="submission" date="2020-10" db="EMBL/GenBank/DDBJ databases">
        <authorList>
            <person name="Gilroy R."/>
        </authorList>
    </citation>
    <scope>NUCLEOTIDE SEQUENCE</scope>
    <source>
        <strain evidence="8">CHK193-30670</strain>
    </source>
</reference>
<comment type="similarity">
    <text evidence="1 5 6">Belongs to the universal ribosomal protein uL13 family.</text>
</comment>